<comment type="caution">
    <text evidence="9">The sequence shown here is derived from an EMBL/GenBank/DDBJ whole genome shotgun (WGS) entry which is preliminary data.</text>
</comment>
<feature type="transmembrane region" description="Helical" evidence="7">
    <location>
        <begin position="27"/>
        <end position="45"/>
    </location>
</feature>
<dbReference type="RefSeq" id="WP_221340596.1">
    <property type="nucleotide sequence ID" value="NZ_JACHIN010000005.1"/>
</dbReference>
<dbReference type="Proteomes" id="UP000568380">
    <property type="component" value="Unassembled WGS sequence"/>
</dbReference>
<gene>
    <name evidence="9" type="ORF">HNR40_003915</name>
</gene>
<keyword evidence="2" id="KW-0813">Transport</keyword>
<feature type="transmembrane region" description="Helical" evidence="7">
    <location>
        <begin position="160"/>
        <end position="182"/>
    </location>
</feature>
<feature type="transmembrane region" description="Helical" evidence="7">
    <location>
        <begin position="81"/>
        <end position="101"/>
    </location>
</feature>
<proteinExistence type="predicted"/>
<dbReference type="GO" id="GO:0005886">
    <property type="term" value="C:plasma membrane"/>
    <property type="evidence" value="ECO:0007669"/>
    <property type="project" value="TreeGrafter"/>
</dbReference>
<dbReference type="AlphaFoldDB" id="A0A7W8EGB5"/>
<protein>
    <submittedName>
        <fullName evidence="9">Anion transporter</fullName>
    </submittedName>
</protein>
<feature type="transmembrane region" description="Helical" evidence="7">
    <location>
        <begin position="435"/>
        <end position="461"/>
    </location>
</feature>
<keyword evidence="4" id="KW-0677">Repeat</keyword>
<dbReference type="PANTHER" id="PTHR43652:SF2">
    <property type="entry name" value="BASIC AMINO ACID ANTIPORTER YFCC-RELATED"/>
    <property type="match status" value="1"/>
</dbReference>
<feature type="transmembrane region" description="Helical" evidence="7">
    <location>
        <begin position="52"/>
        <end position="69"/>
    </location>
</feature>
<evidence type="ECO:0000313" key="10">
    <source>
        <dbReference type="Proteomes" id="UP000568380"/>
    </source>
</evidence>
<evidence type="ECO:0000259" key="8">
    <source>
        <dbReference type="Pfam" id="PF03600"/>
    </source>
</evidence>
<evidence type="ECO:0000256" key="7">
    <source>
        <dbReference type="SAM" id="Phobius"/>
    </source>
</evidence>
<keyword evidence="10" id="KW-1185">Reference proteome</keyword>
<feature type="transmembrane region" description="Helical" evidence="7">
    <location>
        <begin position="378"/>
        <end position="400"/>
    </location>
</feature>
<comment type="subcellular location">
    <subcellularLocation>
        <location evidence="1">Membrane</location>
        <topology evidence="1">Multi-pass membrane protein</topology>
    </subcellularLocation>
</comment>
<evidence type="ECO:0000256" key="6">
    <source>
        <dbReference type="ARBA" id="ARBA00023136"/>
    </source>
</evidence>
<evidence type="ECO:0000256" key="1">
    <source>
        <dbReference type="ARBA" id="ARBA00004141"/>
    </source>
</evidence>
<dbReference type="Pfam" id="PF03600">
    <property type="entry name" value="CitMHS"/>
    <property type="match status" value="1"/>
</dbReference>
<dbReference type="GO" id="GO:0055085">
    <property type="term" value="P:transmembrane transport"/>
    <property type="evidence" value="ECO:0007669"/>
    <property type="project" value="InterPro"/>
</dbReference>
<feature type="domain" description="Citrate transporter-like" evidence="8">
    <location>
        <begin position="41"/>
        <end position="404"/>
    </location>
</feature>
<feature type="transmembrane region" description="Helical" evidence="7">
    <location>
        <begin position="309"/>
        <end position="331"/>
    </location>
</feature>
<evidence type="ECO:0000256" key="5">
    <source>
        <dbReference type="ARBA" id="ARBA00022989"/>
    </source>
</evidence>
<dbReference type="InterPro" id="IPR051679">
    <property type="entry name" value="DASS-Related_Transporters"/>
</dbReference>
<keyword evidence="5 7" id="KW-1133">Transmembrane helix</keyword>
<dbReference type="PANTHER" id="PTHR43652">
    <property type="entry name" value="BASIC AMINO ACID ANTIPORTER YFCC-RELATED"/>
    <property type="match status" value="1"/>
</dbReference>
<keyword evidence="6 7" id="KW-0472">Membrane</keyword>
<evidence type="ECO:0000256" key="4">
    <source>
        <dbReference type="ARBA" id="ARBA00022737"/>
    </source>
</evidence>
<evidence type="ECO:0000313" key="9">
    <source>
        <dbReference type="EMBL" id="MBB5078429.1"/>
    </source>
</evidence>
<name>A0A7W8EGB5_9ACTN</name>
<sequence length="465" mass="47356">MTRTISAALLSALAVTAVVMFTPGLGTQGKITLGVFAVATVLWVIAKVDDTLVALGAGLVLVVSGVLPADDFFGALGEPTVWLLICAFVIAAGVSASGLAARATAWLVSRAKTVRRLVHLTTAALVVSAFAVPATSGRAALAVPVFLALAKVLEGRRRVVVALALVFPAVILLSAVASLIGAGAHLITVEMLFQATGERIGFAHWLLLGLPLAVVSSHLCAEIVLLMITRPADRREPVSVDAEAVGEATGVAVSGPLDGPQRRSAVLLCVVVALWCAEPLHGVSPAVVAFVGAVLTATPKAGTITMNKALATVPWAMLMFMAATMAMGVAMTTSGAAGWLAGGLFGVRVPAWQFLAAVVGVSTLAHLLLQSRSARSSVLVPLVITAAAGLGVSPAAAAFASTAAAGFCHTLPASAKPVALFHRIEEVPTYGSRHLLALSAVLAPLTAGLVLLFALMVWPLLGLPY</sequence>
<evidence type="ECO:0000256" key="2">
    <source>
        <dbReference type="ARBA" id="ARBA00022448"/>
    </source>
</evidence>
<dbReference type="EMBL" id="JACHIN010000005">
    <property type="protein sequence ID" value="MBB5078429.1"/>
    <property type="molecule type" value="Genomic_DNA"/>
</dbReference>
<reference evidence="9 10" key="1">
    <citation type="submission" date="2020-08" db="EMBL/GenBank/DDBJ databases">
        <title>Genomic Encyclopedia of Type Strains, Phase IV (KMG-IV): sequencing the most valuable type-strain genomes for metagenomic binning, comparative biology and taxonomic classification.</title>
        <authorList>
            <person name="Goeker M."/>
        </authorList>
    </citation>
    <scope>NUCLEOTIDE SEQUENCE [LARGE SCALE GENOMIC DNA]</scope>
    <source>
        <strain evidence="9 10">DSM 45385</strain>
    </source>
</reference>
<feature type="transmembrane region" description="Helical" evidence="7">
    <location>
        <begin position="202"/>
        <end position="228"/>
    </location>
</feature>
<evidence type="ECO:0000256" key="3">
    <source>
        <dbReference type="ARBA" id="ARBA00022692"/>
    </source>
</evidence>
<feature type="transmembrane region" description="Helical" evidence="7">
    <location>
        <begin position="351"/>
        <end position="369"/>
    </location>
</feature>
<organism evidence="9 10">
    <name type="scientific">Nonomuraea endophytica</name>
    <dbReference type="NCBI Taxonomy" id="714136"/>
    <lineage>
        <taxon>Bacteria</taxon>
        <taxon>Bacillati</taxon>
        <taxon>Actinomycetota</taxon>
        <taxon>Actinomycetes</taxon>
        <taxon>Streptosporangiales</taxon>
        <taxon>Streptosporangiaceae</taxon>
        <taxon>Nonomuraea</taxon>
    </lineage>
</organism>
<keyword evidence="3 7" id="KW-0812">Transmembrane</keyword>
<dbReference type="InterPro" id="IPR004680">
    <property type="entry name" value="Cit_transptr-like_dom"/>
</dbReference>
<accession>A0A7W8EGB5</accession>